<dbReference type="PANTHER" id="PTHR24559">
    <property type="entry name" value="TRANSPOSON TY3-I GAG-POL POLYPROTEIN"/>
    <property type="match status" value="1"/>
</dbReference>
<reference evidence="2" key="1">
    <citation type="journal article" date="1997" name="Nucleic Acids Res.">
        <title>tRNAscan-SE: a program for improved detection of transfer RNA genes in genomic sequence.</title>
        <authorList>
            <person name="Lowe T.M."/>
            <person name="Eddy S.R."/>
        </authorList>
    </citation>
    <scope>NUCLEOTIDE SEQUENCE [LARGE SCALE GENOMIC DNA]</scope>
    <source>
        <strain evidence="2">r\B97-61/B2</strain>
    </source>
</reference>
<proteinExistence type="predicted"/>
<dbReference type="Pfam" id="PF08284">
    <property type="entry name" value="RVP_2"/>
    <property type="match status" value="1"/>
</dbReference>
<dbReference type="InterPro" id="IPR021109">
    <property type="entry name" value="Peptidase_aspartic_dom_sf"/>
</dbReference>
<dbReference type="GeneID" id="108661388"/>
<protein>
    <submittedName>
        <fullName evidence="3">Uncharacterized protein LOC108661388</fullName>
    </submittedName>
</protein>
<dbReference type="Pfam" id="PF00078">
    <property type="entry name" value="RVT_1"/>
    <property type="match status" value="1"/>
</dbReference>
<reference evidence="3" key="2">
    <citation type="submission" date="2025-08" db="UniProtKB">
        <authorList>
            <consortium name="RefSeq"/>
        </authorList>
    </citation>
    <scope>IDENTIFICATION</scope>
</reference>
<dbReference type="InterPro" id="IPR053134">
    <property type="entry name" value="RNA-dir_DNA_polymerase"/>
</dbReference>
<dbReference type="CDD" id="cd01647">
    <property type="entry name" value="RT_LTR"/>
    <property type="match status" value="1"/>
</dbReference>
<dbReference type="Gene3D" id="3.30.70.270">
    <property type="match status" value="2"/>
</dbReference>
<dbReference type="AlphaFoldDB" id="A0AB32W5F9"/>
<dbReference type="PANTHER" id="PTHR24559:SF447">
    <property type="entry name" value="RNA-DIRECTED DNA POLYMERASE HOMOLOG"/>
    <property type="match status" value="1"/>
</dbReference>
<feature type="domain" description="Reverse transcriptase" evidence="1">
    <location>
        <begin position="122"/>
        <end position="192"/>
    </location>
</feature>
<accession>A0AB32W5F9</accession>
<dbReference type="InterPro" id="IPR043128">
    <property type="entry name" value="Rev_trsase/Diguanyl_cyclase"/>
</dbReference>
<dbReference type="CDD" id="cd00303">
    <property type="entry name" value="retropepsin_like"/>
    <property type="match status" value="1"/>
</dbReference>
<dbReference type="Gene3D" id="2.40.70.10">
    <property type="entry name" value="Acid Proteases"/>
    <property type="match status" value="1"/>
</dbReference>
<evidence type="ECO:0000313" key="3">
    <source>
        <dbReference type="RefSeq" id="XP_017973287.1"/>
    </source>
</evidence>
<sequence length="244" mass="27789">MAHQSQGFARNSAQSISSTPLVAASSGKEVSGSREWEYESCVVRFKDKDTLVNLVVLDTLDFDVILGMDWLSRCHASVDCSHKLGCSGYLAVVRDTQAKVRDISQVSVVNEFMDVFLEELLAFMDLMNQVFKHYLDKFVVVLVDDILIYSRGREEHEQHLKIVLQTLREHQLYAKFFKCELWLGSVAFLGHVVFEDGVQVNPKKVEAVEKWPRATSITEIRSFLGLTVLLSFCERFLQNSRSSE</sequence>
<gene>
    <name evidence="3" type="primary">LOC108661388</name>
</gene>
<dbReference type="InterPro" id="IPR043502">
    <property type="entry name" value="DNA/RNA_pol_sf"/>
</dbReference>
<dbReference type="RefSeq" id="XP_017973287.1">
    <property type="nucleotide sequence ID" value="XM_018117798.1"/>
</dbReference>
<dbReference type="SUPFAM" id="SSF56672">
    <property type="entry name" value="DNA/RNA polymerases"/>
    <property type="match status" value="1"/>
</dbReference>
<organism evidence="2 3">
    <name type="scientific">Theobroma cacao</name>
    <name type="common">Cacao</name>
    <name type="synonym">Cocoa</name>
    <dbReference type="NCBI Taxonomy" id="3641"/>
    <lineage>
        <taxon>Eukaryota</taxon>
        <taxon>Viridiplantae</taxon>
        <taxon>Streptophyta</taxon>
        <taxon>Embryophyta</taxon>
        <taxon>Tracheophyta</taxon>
        <taxon>Spermatophyta</taxon>
        <taxon>Magnoliopsida</taxon>
        <taxon>eudicotyledons</taxon>
        <taxon>Gunneridae</taxon>
        <taxon>Pentapetalae</taxon>
        <taxon>rosids</taxon>
        <taxon>malvids</taxon>
        <taxon>Malvales</taxon>
        <taxon>Malvaceae</taxon>
        <taxon>Byttnerioideae</taxon>
        <taxon>Theobroma</taxon>
    </lineage>
</organism>
<dbReference type="Proteomes" id="UP000694886">
    <property type="component" value="Chromosome 1"/>
</dbReference>
<evidence type="ECO:0000313" key="2">
    <source>
        <dbReference type="Proteomes" id="UP000694886"/>
    </source>
</evidence>
<name>A0AB32W5F9_THECC</name>
<dbReference type="InterPro" id="IPR000477">
    <property type="entry name" value="RT_dom"/>
</dbReference>
<dbReference type="Gramene" id="Tc01v2_t019970.1">
    <property type="protein sequence ID" value="Tc01v2_p019970.1"/>
    <property type="gene ID" value="Tc01v2_g019970"/>
</dbReference>
<evidence type="ECO:0000259" key="1">
    <source>
        <dbReference type="Pfam" id="PF00078"/>
    </source>
</evidence>
<dbReference type="KEGG" id="tcc:108661388"/>